<dbReference type="PANTHER" id="PTHR18964">
    <property type="entry name" value="ROK (REPRESSOR, ORF, KINASE) FAMILY"/>
    <property type="match status" value="1"/>
</dbReference>
<evidence type="ECO:0000256" key="1">
    <source>
        <dbReference type="ARBA" id="ARBA00006479"/>
    </source>
</evidence>
<sequence>MPVTKKEEDSNHILSIDIGGTSIKASILSQKGDLLSEFKKLPTPEKSTPEAVLKCIQELVATLDQDFSKISIGFPGYVKCGRVQTAVNLAKNKWTNVNLAQQVSDLFGKPVRLINDADQQALGVVAGKGFEIVFTVGTGFGTALVFDGDLLPHLELAHLPITKNKDYDDYIGDRAFEKIGIEKWNERLAHIIEIYKTVFNYDTLYIGGGNAKHITLNLDHNIKLVSNKDGIKGGAKLWDLEEKYHVYTNHPNKK</sequence>
<dbReference type="RefSeq" id="WP_084240339.1">
    <property type="nucleotide sequence ID" value="NZ_FWXT01000003.1"/>
</dbReference>
<dbReference type="SUPFAM" id="SSF53067">
    <property type="entry name" value="Actin-like ATPase domain"/>
    <property type="match status" value="1"/>
</dbReference>
<evidence type="ECO:0000313" key="3">
    <source>
        <dbReference type="Proteomes" id="UP000192756"/>
    </source>
</evidence>
<dbReference type="AlphaFoldDB" id="A0A1W2DA43"/>
<dbReference type="InterPro" id="IPR043129">
    <property type="entry name" value="ATPase_NBD"/>
</dbReference>
<keyword evidence="2" id="KW-0808">Transferase</keyword>
<gene>
    <name evidence="2" type="ORF">SAMN04488524_3540</name>
</gene>
<dbReference type="Proteomes" id="UP000192756">
    <property type="component" value="Unassembled WGS sequence"/>
</dbReference>
<keyword evidence="3" id="KW-1185">Reference proteome</keyword>
<dbReference type="Gene3D" id="3.30.420.40">
    <property type="match status" value="2"/>
</dbReference>
<evidence type="ECO:0000313" key="2">
    <source>
        <dbReference type="EMBL" id="SMC94437.1"/>
    </source>
</evidence>
<keyword evidence="2" id="KW-0418">Kinase</keyword>
<dbReference type="GO" id="GO:0016301">
    <property type="term" value="F:kinase activity"/>
    <property type="evidence" value="ECO:0007669"/>
    <property type="project" value="UniProtKB-KW"/>
</dbReference>
<accession>A0A1W2DA43</accession>
<proteinExistence type="inferred from homology"/>
<protein>
    <submittedName>
        <fullName evidence="2">Polyphosphate glucokinase</fullName>
    </submittedName>
</protein>
<dbReference type="Pfam" id="PF00480">
    <property type="entry name" value="ROK"/>
    <property type="match status" value="1"/>
</dbReference>
<comment type="similarity">
    <text evidence="1">Belongs to the ROK (NagC/XylR) family.</text>
</comment>
<dbReference type="STRING" id="151894.SAMN04488524_3540"/>
<dbReference type="PANTHER" id="PTHR18964:SF149">
    <property type="entry name" value="BIFUNCTIONAL UDP-N-ACETYLGLUCOSAMINE 2-EPIMERASE_N-ACETYLMANNOSAMINE KINASE"/>
    <property type="match status" value="1"/>
</dbReference>
<organism evidence="2 3">
    <name type="scientific">Pedobacter africanus</name>
    <dbReference type="NCBI Taxonomy" id="151894"/>
    <lineage>
        <taxon>Bacteria</taxon>
        <taxon>Pseudomonadati</taxon>
        <taxon>Bacteroidota</taxon>
        <taxon>Sphingobacteriia</taxon>
        <taxon>Sphingobacteriales</taxon>
        <taxon>Sphingobacteriaceae</taxon>
        <taxon>Pedobacter</taxon>
    </lineage>
</organism>
<name>A0A1W2DA43_9SPHI</name>
<dbReference type="OrthoDB" id="849313at2"/>
<dbReference type="EMBL" id="FWXT01000003">
    <property type="protein sequence ID" value="SMC94437.1"/>
    <property type="molecule type" value="Genomic_DNA"/>
</dbReference>
<dbReference type="InterPro" id="IPR000600">
    <property type="entry name" value="ROK"/>
</dbReference>
<reference evidence="3" key="1">
    <citation type="submission" date="2017-04" db="EMBL/GenBank/DDBJ databases">
        <authorList>
            <person name="Varghese N."/>
            <person name="Submissions S."/>
        </authorList>
    </citation>
    <scope>NUCLEOTIDE SEQUENCE [LARGE SCALE GENOMIC DNA]</scope>
    <source>
        <strain evidence="3">DSM 12126</strain>
    </source>
</reference>